<evidence type="ECO:0000313" key="7">
    <source>
        <dbReference type="EMBL" id="MFD2234885.1"/>
    </source>
</evidence>
<proteinExistence type="predicted"/>
<reference evidence="8" key="1">
    <citation type="journal article" date="2019" name="Int. J. Syst. Evol. Microbiol.">
        <title>The Global Catalogue of Microorganisms (GCM) 10K type strain sequencing project: providing services to taxonomists for standard genome sequencing and annotation.</title>
        <authorList>
            <consortium name="The Broad Institute Genomics Platform"/>
            <consortium name="The Broad Institute Genome Sequencing Center for Infectious Disease"/>
            <person name="Wu L."/>
            <person name="Ma J."/>
        </authorList>
    </citation>
    <scope>NUCLEOTIDE SEQUENCE [LARGE SCALE GENOMIC DNA]</scope>
    <source>
        <strain evidence="8">KCTC 15012</strain>
    </source>
</reference>
<evidence type="ECO:0000256" key="2">
    <source>
        <dbReference type="ARBA" id="ARBA00022475"/>
    </source>
</evidence>
<evidence type="ECO:0000256" key="3">
    <source>
        <dbReference type="ARBA" id="ARBA00022692"/>
    </source>
</evidence>
<dbReference type="PANTHER" id="PTHR40277:SF1">
    <property type="entry name" value="BLL5419 PROTEIN"/>
    <property type="match status" value="1"/>
</dbReference>
<evidence type="ECO:0000256" key="6">
    <source>
        <dbReference type="SAM" id="Phobius"/>
    </source>
</evidence>
<evidence type="ECO:0000256" key="4">
    <source>
        <dbReference type="ARBA" id="ARBA00022989"/>
    </source>
</evidence>
<dbReference type="RefSeq" id="WP_377317546.1">
    <property type="nucleotide sequence ID" value="NZ_JBHUIY010000030.1"/>
</dbReference>
<evidence type="ECO:0000313" key="8">
    <source>
        <dbReference type="Proteomes" id="UP001597296"/>
    </source>
</evidence>
<organism evidence="7 8">
    <name type="scientific">Phaeospirillum tilakii</name>
    <dbReference type="NCBI Taxonomy" id="741673"/>
    <lineage>
        <taxon>Bacteria</taxon>
        <taxon>Pseudomonadati</taxon>
        <taxon>Pseudomonadota</taxon>
        <taxon>Alphaproteobacteria</taxon>
        <taxon>Rhodospirillales</taxon>
        <taxon>Rhodospirillaceae</taxon>
        <taxon>Phaeospirillum</taxon>
    </lineage>
</organism>
<keyword evidence="2" id="KW-1003">Cell membrane</keyword>
<accession>A0ABW5CCH6</accession>
<feature type="transmembrane region" description="Helical" evidence="6">
    <location>
        <begin position="76"/>
        <end position="94"/>
    </location>
</feature>
<keyword evidence="4 6" id="KW-1133">Transmembrane helix</keyword>
<comment type="caution">
    <text evidence="7">The sequence shown here is derived from an EMBL/GenBank/DDBJ whole genome shotgun (WGS) entry which is preliminary data.</text>
</comment>
<protein>
    <submittedName>
        <fullName evidence="7">Lysylphosphatidylglycerol synthase transmembrane domain-containing protein</fullName>
    </submittedName>
</protein>
<feature type="transmembrane region" description="Helical" evidence="6">
    <location>
        <begin position="207"/>
        <end position="230"/>
    </location>
</feature>
<sequence length="315" mass="33684">MKRWLPWLLKGALSAGLIWFVFRKVDLASAWSQAKTLDPLMLVLALALALFQVWLGAVRWWLVLRALKASFTATQALVVYYIGVFFSIVLPGAIGGDAVRMWQARRSGLSLAASVNSVMLERAATVLGLVLLVAATQPLLLARVPTIPGSWVFPLLSALGVVGILVLSLLDRLPDSLNHLRLVRGLMHLASDTRALFFRPVWGGSTLAVAIFGHVNLALQVYVLAVGLGLDISVVDCLVLVPPVILIMTLPISIAGWGVRETAMVAAFGYIGTEPHSALVLSVLFGLTCTAGALPGGLVWLLSGVRAQVREGEQG</sequence>
<feature type="transmembrane region" description="Helical" evidence="6">
    <location>
        <begin position="40"/>
        <end position="64"/>
    </location>
</feature>
<evidence type="ECO:0000256" key="5">
    <source>
        <dbReference type="ARBA" id="ARBA00023136"/>
    </source>
</evidence>
<feature type="transmembrane region" description="Helical" evidence="6">
    <location>
        <begin position="123"/>
        <end position="144"/>
    </location>
</feature>
<dbReference type="PANTHER" id="PTHR40277">
    <property type="entry name" value="BLL5419 PROTEIN"/>
    <property type="match status" value="1"/>
</dbReference>
<gene>
    <name evidence="7" type="ORF">ACFSNB_13815</name>
</gene>
<dbReference type="EMBL" id="JBHUIY010000030">
    <property type="protein sequence ID" value="MFD2234885.1"/>
    <property type="molecule type" value="Genomic_DNA"/>
</dbReference>
<keyword evidence="5 6" id="KW-0472">Membrane</keyword>
<keyword evidence="8" id="KW-1185">Reference proteome</keyword>
<keyword evidence="3 6" id="KW-0812">Transmembrane</keyword>
<dbReference type="Proteomes" id="UP001597296">
    <property type="component" value="Unassembled WGS sequence"/>
</dbReference>
<dbReference type="Pfam" id="PF03706">
    <property type="entry name" value="LPG_synthase_TM"/>
    <property type="match status" value="1"/>
</dbReference>
<evidence type="ECO:0000256" key="1">
    <source>
        <dbReference type="ARBA" id="ARBA00004651"/>
    </source>
</evidence>
<dbReference type="InterPro" id="IPR022791">
    <property type="entry name" value="L-PG_synthase/AglD"/>
</dbReference>
<comment type="subcellular location">
    <subcellularLocation>
        <location evidence="1">Cell membrane</location>
        <topology evidence="1">Multi-pass membrane protein</topology>
    </subcellularLocation>
</comment>
<name>A0ABW5CCH6_9PROT</name>
<feature type="transmembrane region" description="Helical" evidence="6">
    <location>
        <begin position="279"/>
        <end position="302"/>
    </location>
</feature>
<feature type="transmembrane region" description="Helical" evidence="6">
    <location>
        <begin position="237"/>
        <end position="259"/>
    </location>
</feature>
<feature type="transmembrane region" description="Helical" evidence="6">
    <location>
        <begin position="151"/>
        <end position="170"/>
    </location>
</feature>